<dbReference type="EMBL" id="MU853798">
    <property type="protein sequence ID" value="KAK3940283.1"/>
    <property type="molecule type" value="Genomic_DNA"/>
</dbReference>
<keyword evidence="3" id="KW-1185">Reference proteome</keyword>
<dbReference type="AlphaFoldDB" id="A0AAN6N9M5"/>
<evidence type="ECO:0000313" key="3">
    <source>
        <dbReference type="Proteomes" id="UP001303473"/>
    </source>
</evidence>
<gene>
    <name evidence="2" type="ORF">QBC46DRAFT_354278</name>
</gene>
<accession>A0AAN6N9M5</accession>
<comment type="caution">
    <text evidence="2">The sequence shown here is derived from an EMBL/GenBank/DDBJ whole genome shotgun (WGS) entry which is preliminary data.</text>
</comment>
<feature type="transmembrane region" description="Helical" evidence="1">
    <location>
        <begin position="233"/>
        <end position="254"/>
    </location>
</feature>
<organism evidence="2 3">
    <name type="scientific">Diplogelasinospora grovesii</name>
    <dbReference type="NCBI Taxonomy" id="303347"/>
    <lineage>
        <taxon>Eukaryota</taxon>
        <taxon>Fungi</taxon>
        <taxon>Dikarya</taxon>
        <taxon>Ascomycota</taxon>
        <taxon>Pezizomycotina</taxon>
        <taxon>Sordariomycetes</taxon>
        <taxon>Sordariomycetidae</taxon>
        <taxon>Sordariales</taxon>
        <taxon>Diplogelasinosporaceae</taxon>
        <taxon>Diplogelasinospora</taxon>
    </lineage>
</organism>
<name>A0AAN6N9M5_9PEZI</name>
<protein>
    <submittedName>
        <fullName evidence="2">Uncharacterized protein</fullName>
    </submittedName>
</protein>
<sequence>MDHDCNSSIPLDYPQFGFDIHKVQDIADNVTHTCPSSPLLWQPYIFTLAAVAIFCGRNWSVYAPALILQCLTSFKVPLLQLLLEVPRPPYGILAGAFAVLHLTGSPIDTIASLLFTISVANNRVQRLSKSQNGGGGQQRHKALLKSLVLLSLDEIGESAEARAQEVGFERGEVEWTPHHKIAAYGLAADRQTKFLPVVGSICLFIGTVGVAYAKLAVSKYNPDSPWHIEIWSIAFSLTVIWAIPAALLGCVVGVPQSEVSARVLYQLRMAVPALHSTPAVMTAEDVADVRFTEEGFEQGLKSGCLPSWRFNRHTHRGGWDRIHTASDMTSERAWRLDLLAIVIVLSGCGGAIWLSWRVPPEGPNCRVWSEISIGGVYIFSFLGDLLISTLPGTATAKKRLHWSMAKDVVATIALTLVILLPILTSRLATPSGGMTASR</sequence>
<evidence type="ECO:0000313" key="2">
    <source>
        <dbReference type="EMBL" id="KAK3940283.1"/>
    </source>
</evidence>
<feature type="transmembrane region" description="Helical" evidence="1">
    <location>
        <begin position="89"/>
        <end position="120"/>
    </location>
</feature>
<keyword evidence="1" id="KW-1133">Transmembrane helix</keyword>
<feature type="transmembrane region" description="Helical" evidence="1">
    <location>
        <begin position="63"/>
        <end position="83"/>
    </location>
</feature>
<keyword evidence="1" id="KW-0472">Membrane</keyword>
<feature type="transmembrane region" description="Helical" evidence="1">
    <location>
        <begin position="194"/>
        <end position="213"/>
    </location>
</feature>
<reference evidence="3" key="1">
    <citation type="journal article" date="2023" name="Mol. Phylogenet. Evol.">
        <title>Genome-scale phylogeny and comparative genomics of the fungal order Sordariales.</title>
        <authorList>
            <person name="Hensen N."/>
            <person name="Bonometti L."/>
            <person name="Westerberg I."/>
            <person name="Brannstrom I.O."/>
            <person name="Guillou S."/>
            <person name="Cros-Aarteil S."/>
            <person name="Calhoun S."/>
            <person name="Haridas S."/>
            <person name="Kuo A."/>
            <person name="Mondo S."/>
            <person name="Pangilinan J."/>
            <person name="Riley R."/>
            <person name="LaButti K."/>
            <person name="Andreopoulos B."/>
            <person name="Lipzen A."/>
            <person name="Chen C."/>
            <person name="Yan M."/>
            <person name="Daum C."/>
            <person name="Ng V."/>
            <person name="Clum A."/>
            <person name="Steindorff A."/>
            <person name="Ohm R.A."/>
            <person name="Martin F."/>
            <person name="Silar P."/>
            <person name="Natvig D.O."/>
            <person name="Lalanne C."/>
            <person name="Gautier V."/>
            <person name="Ament-Velasquez S.L."/>
            <person name="Kruys A."/>
            <person name="Hutchinson M.I."/>
            <person name="Powell A.J."/>
            <person name="Barry K."/>
            <person name="Miller A.N."/>
            <person name="Grigoriev I.V."/>
            <person name="Debuchy R."/>
            <person name="Gladieux P."/>
            <person name="Hiltunen Thoren M."/>
            <person name="Johannesson H."/>
        </authorList>
    </citation>
    <scope>NUCLEOTIDE SEQUENCE [LARGE SCALE GENOMIC DNA]</scope>
    <source>
        <strain evidence="3">CBS 340.73</strain>
    </source>
</reference>
<evidence type="ECO:0000256" key="1">
    <source>
        <dbReference type="SAM" id="Phobius"/>
    </source>
</evidence>
<feature type="transmembrane region" description="Helical" evidence="1">
    <location>
        <begin position="376"/>
        <end position="396"/>
    </location>
</feature>
<keyword evidence="1" id="KW-0812">Transmembrane</keyword>
<feature type="transmembrane region" description="Helical" evidence="1">
    <location>
        <begin position="39"/>
        <end position="56"/>
    </location>
</feature>
<feature type="transmembrane region" description="Helical" evidence="1">
    <location>
        <begin position="338"/>
        <end position="356"/>
    </location>
</feature>
<feature type="transmembrane region" description="Helical" evidence="1">
    <location>
        <begin position="408"/>
        <end position="428"/>
    </location>
</feature>
<dbReference type="Proteomes" id="UP001303473">
    <property type="component" value="Unassembled WGS sequence"/>
</dbReference>
<proteinExistence type="predicted"/>